<accession>A0ABS1BZK2</accession>
<dbReference type="Gene3D" id="3.30.565.10">
    <property type="entry name" value="Histidine kinase-like ATPase, C-terminal domain"/>
    <property type="match status" value="2"/>
</dbReference>
<dbReference type="SUPFAM" id="SSF47384">
    <property type="entry name" value="Homodimeric domain of signal transducing histidine kinase"/>
    <property type="match status" value="1"/>
</dbReference>
<comment type="caution">
    <text evidence="9">The sequence shown here is derived from an EMBL/GenBank/DDBJ whole genome shotgun (WGS) entry which is preliminary data.</text>
</comment>
<dbReference type="CDD" id="cd00075">
    <property type="entry name" value="HATPase"/>
    <property type="match status" value="1"/>
</dbReference>
<dbReference type="PANTHER" id="PTHR43711">
    <property type="entry name" value="TWO-COMPONENT HISTIDINE KINASE"/>
    <property type="match status" value="1"/>
</dbReference>
<comment type="catalytic activity">
    <reaction evidence="1">
        <text>ATP + protein L-histidine = ADP + protein N-phospho-L-histidine.</text>
        <dbReference type="EC" id="2.7.13.3"/>
    </reaction>
</comment>
<evidence type="ECO:0000256" key="1">
    <source>
        <dbReference type="ARBA" id="ARBA00000085"/>
    </source>
</evidence>
<dbReference type="Proteomes" id="UP000644147">
    <property type="component" value="Unassembled WGS sequence"/>
</dbReference>
<dbReference type="EMBL" id="JAEHFX010000002">
    <property type="protein sequence ID" value="MBK0402351.1"/>
    <property type="molecule type" value="Genomic_DNA"/>
</dbReference>
<dbReference type="InterPro" id="IPR005467">
    <property type="entry name" value="His_kinase_dom"/>
</dbReference>
<organism evidence="9 10">
    <name type="scientific">Adhaeribacter terrigena</name>
    <dbReference type="NCBI Taxonomy" id="2793070"/>
    <lineage>
        <taxon>Bacteria</taxon>
        <taxon>Pseudomonadati</taxon>
        <taxon>Bacteroidota</taxon>
        <taxon>Cytophagia</taxon>
        <taxon>Cytophagales</taxon>
        <taxon>Hymenobacteraceae</taxon>
        <taxon>Adhaeribacter</taxon>
    </lineage>
</organism>
<dbReference type="SMART" id="SM00388">
    <property type="entry name" value="HisKA"/>
    <property type="match status" value="1"/>
</dbReference>
<proteinExistence type="predicted"/>
<reference evidence="9 10" key="1">
    <citation type="submission" date="2020-12" db="EMBL/GenBank/DDBJ databases">
        <title>Bacterial novel species Adhaeribacter sp. BT258 isolated from soil.</title>
        <authorList>
            <person name="Jung H.-Y."/>
        </authorList>
    </citation>
    <scope>NUCLEOTIDE SEQUENCE [LARGE SCALE GENOMIC DNA]</scope>
    <source>
        <strain evidence="9 10">BT258</strain>
    </source>
</reference>
<dbReference type="Pfam" id="PF02518">
    <property type="entry name" value="HATPase_c"/>
    <property type="match status" value="1"/>
</dbReference>
<dbReference type="EC" id="2.7.13.3" evidence="2"/>
<dbReference type="Pfam" id="PF00512">
    <property type="entry name" value="HisKA"/>
    <property type="match status" value="1"/>
</dbReference>
<dbReference type="InterPro" id="IPR036890">
    <property type="entry name" value="HATPase_C_sf"/>
</dbReference>
<gene>
    <name evidence="9" type="ORF">I5M27_05105</name>
</gene>
<dbReference type="InterPro" id="IPR004358">
    <property type="entry name" value="Sig_transdc_His_kin-like_C"/>
</dbReference>
<feature type="coiled-coil region" evidence="7">
    <location>
        <begin position="160"/>
        <end position="225"/>
    </location>
</feature>
<dbReference type="PRINTS" id="PR00344">
    <property type="entry name" value="BCTRLSENSOR"/>
</dbReference>
<dbReference type="PROSITE" id="PS50109">
    <property type="entry name" value="HIS_KIN"/>
    <property type="match status" value="1"/>
</dbReference>
<dbReference type="SMART" id="SM00387">
    <property type="entry name" value="HATPase_c"/>
    <property type="match status" value="1"/>
</dbReference>
<dbReference type="RefSeq" id="WP_200505101.1">
    <property type="nucleotide sequence ID" value="NZ_JAEHFX010000002.1"/>
</dbReference>
<evidence type="ECO:0000256" key="7">
    <source>
        <dbReference type="SAM" id="Coils"/>
    </source>
</evidence>
<evidence type="ECO:0000313" key="9">
    <source>
        <dbReference type="EMBL" id="MBK0402351.1"/>
    </source>
</evidence>
<dbReference type="InterPro" id="IPR003594">
    <property type="entry name" value="HATPase_dom"/>
</dbReference>
<sequence>MQRSITKITIGNELDVVLAYKRAMQLSERCGIALPNQTKFATAVSEICRNVIEYVGEGSIQFSITDENGILYLEAYITDRGRGIGNLDYYLDQKVSVTGRGNGIINSRILADDFQIDTESEKGTRVKLRKRIPASHPIITKTVIDNWVADFSRESSVSPYAEMKNQNMQLIELLEELRVKNLETENQLQEIKRLNLELLSSHEDISNLLAEREAQTELLQRKNHELDAFAHIVSHDLRSPLQNIKGLAMVIDAYLKTGNLDEAQPVLNMIMDQTNRMDNLILDILSYSLSGKNTLPKKTVNVENLLYEVTSFLNVPDGFQIHIQENMPVLLTEEIFLRQIFNNLINNAIKHHDQPGGNIWINCEADPEFLTFSVTDDGPGISAADQDRIFNQFETISNSGGSANMGLGLSIIKKITLEKGGKVWVQSEGRGSRFVFNWPAREIVTAD</sequence>
<name>A0ABS1BZK2_9BACT</name>
<keyword evidence="6" id="KW-0902">Two-component regulatory system</keyword>
<dbReference type="InterPro" id="IPR003661">
    <property type="entry name" value="HisK_dim/P_dom"/>
</dbReference>
<dbReference type="InterPro" id="IPR050736">
    <property type="entry name" value="Sensor_HK_Regulatory"/>
</dbReference>
<dbReference type="Gene3D" id="1.10.287.130">
    <property type="match status" value="1"/>
</dbReference>
<keyword evidence="5 9" id="KW-0418">Kinase</keyword>
<evidence type="ECO:0000256" key="4">
    <source>
        <dbReference type="ARBA" id="ARBA00022679"/>
    </source>
</evidence>
<keyword evidence="10" id="KW-1185">Reference proteome</keyword>
<dbReference type="SUPFAM" id="SSF55874">
    <property type="entry name" value="ATPase domain of HSP90 chaperone/DNA topoisomerase II/histidine kinase"/>
    <property type="match status" value="2"/>
</dbReference>
<dbReference type="GO" id="GO:0016301">
    <property type="term" value="F:kinase activity"/>
    <property type="evidence" value="ECO:0007669"/>
    <property type="project" value="UniProtKB-KW"/>
</dbReference>
<dbReference type="InterPro" id="IPR036097">
    <property type="entry name" value="HisK_dim/P_sf"/>
</dbReference>
<protein>
    <recommendedName>
        <fullName evidence="2">histidine kinase</fullName>
        <ecNumber evidence="2">2.7.13.3</ecNumber>
    </recommendedName>
</protein>
<evidence type="ECO:0000313" key="10">
    <source>
        <dbReference type="Proteomes" id="UP000644147"/>
    </source>
</evidence>
<keyword evidence="4" id="KW-0808">Transferase</keyword>
<dbReference type="PANTHER" id="PTHR43711:SF31">
    <property type="entry name" value="HISTIDINE KINASE"/>
    <property type="match status" value="1"/>
</dbReference>
<feature type="domain" description="Histidine kinase" evidence="8">
    <location>
        <begin position="232"/>
        <end position="442"/>
    </location>
</feature>
<evidence type="ECO:0000256" key="3">
    <source>
        <dbReference type="ARBA" id="ARBA00022553"/>
    </source>
</evidence>
<keyword evidence="7" id="KW-0175">Coiled coil</keyword>
<keyword evidence="3" id="KW-0597">Phosphoprotein</keyword>
<evidence type="ECO:0000256" key="5">
    <source>
        <dbReference type="ARBA" id="ARBA00022777"/>
    </source>
</evidence>
<dbReference type="CDD" id="cd00082">
    <property type="entry name" value="HisKA"/>
    <property type="match status" value="1"/>
</dbReference>
<evidence type="ECO:0000259" key="8">
    <source>
        <dbReference type="PROSITE" id="PS50109"/>
    </source>
</evidence>
<evidence type="ECO:0000256" key="6">
    <source>
        <dbReference type="ARBA" id="ARBA00023012"/>
    </source>
</evidence>
<evidence type="ECO:0000256" key="2">
    <source>
        <dbReference type="ARBA" id="ARBA00012438"/>
    </source>
</evidence>